<feature type="compositionally biased region" description="Low complexity" evidence="1">
    <location>
        <begin position="14"/>
        <end position="24"/>
    </location>
</feature>
<dbReference type="Proteomes" id="UP000245783">
    <property type="component" value="Unassembled WGS sequence"/>
</dbReference>
<dbReference type="EMBL" id="KZ819355">
    <property type="protein sequence ID" value="PWN45439.1"/>
    <property type="molecule type" value="Genomic_DNA"/>
</dbReference>
<dbReference type="RefSeq" id="XP_025372599.1">
    <property type="nucleotide sequence ID" value="XM_025510794.1"/>
</dbReference>
<feature type="compositionally biased region" description="Pro residues" evidence="1">
    <location>
        <begin position="411"/>
        <end position="421"/>
    </location>
</feature>
<organism evidence="2 3">
    <name type="scientific">Ceraceosorus guamensis</name>
    <dbReference type="NCBI Taxonomy" id="1522189"/>
    <lineage>
        <taxon>Eukaryota</taxon>
        <taxon>Fungi</taxon>
        <taxon>Dikarya</taxon>
        <taxon>Basidiomycota</taxon>
        <taxon>Ustilaginomycotina</taxon>
        <taxon>Exobasidiomycetes</taxon>
        <taxon>Ceraceosorales</taxon>
        <taxon>Ceraceosoraceae</taxon>
        <taxon>Ceraceosorus</taxon>
    </lineage>
</organism>
<gene>
    <name evidence="2" type="ORF">IE81DRAFT_191081</name>
</gene>
<dbReference type="InParanoid" id="A0A316W6C8"/>
<feature type="compositionally biased region" description="Polar residues" evidence="1">
    <location>
        <begin position="297"/>
        <end position="311"/>
    </location>
</feature>
<dbReference type="AlphaFoldDB" id="A0A316W6C8"/>
<protein>
    <submittedName>
        <fullName evidence="2">Uncharacterized protein</fullName>
    </submittedName>
</protein>
<feature type="compositionally biased region" description="Polar residues" evidence="1">
    <location>
        <begin position="351"/>
        <end position="360"/>
    </location>
</feature>
<evidence type="ECO:0000313" key="2">
    <source>
        <dbReference type="EMBL" id="PWN45439.1"/>
    </source>
</evidence>
<evidence type="ECO:0000313" key="3">
    <source>
        <dbReference type="Proteomes" id="UP000245783"/>
    </source>
</evidence>
<feature type="compositionally biased region" description="Basic and acidic residues" evidence="1">
    <location>
        <begin position="85"/>
        <end position="94"/>
    </location>
</feature>
<proteinExistence type="predicted"/>
<keyword evidence="3" id="KW-1185">Reference proteome</keyword>
<name>A0A316W6C8_9BASI</name>
<accession>A0A316W6C8</accession>
<dbReference type="GeneID" id="37032664"/>
<reference evidence="2 3" key="1">
    <citation type="journal article" date="2018" name="Mol. Biol. Evol.">
        <title>Broad Genomic Sampling Reveals a Smut Pathogenic Ancestry of the Fungal Clade Ustilaginomycotina.</title>
        <authorList>
            <person name="Kijpornyongpan T."/>
            <person name="Mondo S.J."/>
            <person name="Barry K."/>
            <person name="Sandor L."/>
            <person name="Lee J."/>
            <person name="Lipzen A."/>
            <person name="Pangilinan J."/>
            <person name="LaButti K."/>
            <person name="Hainaut M."/>
            <person name="Henrissat B."/>
            <person name="Grigoriev I.V."/>
            <person name="Spatafora J.W."/>
            <person name="Aime M.C."/>
        </authorList>
    </citation>
    <scope>NUCLEOTIDE SEQUENCE [LARGE SCALE GENOMIC DNA]</scope>
    <source>
        <strain evidence="2 3">MCA 4658</strain>
    </source>
</reference>
<feature type="compositionally biased region" description="Polar residues" evidence="1">
    <location>
        <begin position="41"/>
        <end position="50"/>
    </location>
</feature>
<feature type="compositionally biased region" description="Low complexity" evidence="1">
    <location>
        <begin position="393"/>
        <end position="402"/>
    </location>
</feature>
<feature type="compositionally biased region" description="Basic and acidic residues" evidence="1">
    <location>
        <begin position="243"/>
        <end position="275"/>
    </location>
</feature>
<evidence type="ECO:0000256" key="1">
    <source>
        <dbReference type="SAM" id="MobiDB-lite"/>
    </source>
</evidence>
<feature type="compositionally biased region" description="Pro residues" evidence="1">
    <location>
        <begin position="446"/>
        <end position="483"/>
    </location>
</feature>
<feature type="region of interest" description="Disordered" evidence="1">
    <location>
        <begin position="170"/>
        <end position="524"/>
    </location>
</feature>
<sequence length="588" mass="60948">MEEQEFVSAERGAEASAAQGSAGSTNDAQEEPVSTRIGQARATQDTSGPAQITLPEVGIGDSTQPSAQIDGAVGQERPSNGPQDSLKRAAEANEGRQASDGSSEEAAKRPRTEANSLLSGVTDAQRYSADRLATQLDNQSMASLALPGEQSETEVDLLTPGAVALQDKPLPIVAEQEERTKAQSDSVLRGSQAASTCKQHEHLELETSSPARPNTTEAVAEESTASSNASAAGPQNVVQAPRLADDDAKHAESMHEIAASQEDHHEERKITDEQQGRPTVVAPNSASDSPPSANVKAGNQSADSAGESSSGLIEAPPRTSLSPSSKTEIPADAAARLAAFRKKWIEPQDPAPSTSVSTSEAGLARMLGIQARTPRPFAGPAASSSSGLPQKPPLATTTATLPMKPGVVIRPPKPQQYPFNPPSRQRPGQHRSASTGSSISGGGNAQPPPGPPPRPPARASGPPGPPPPLPPARPVKAPGPPPTLSQGHGAEYVPTRFPTALPSVPANPVRPVTRPEPPNSALRVPQWETVSTLSMLHQKAGMHAARAAFSPENDSQGLSGALHQGDMNDARQAVMDSRSLAAKATIRL</sequence>
<feature type="compositionally biased region" description="Low complexity" evidence="1">
    <location>
        <begin position="214"/>
        <end position="232"/>
    </location>
</feature>
<feature type="region of interest" description="Disordered" evidence="1">
    <location>
        <begin position="1"/>
        <end position="122"/>
    </location>
</feature>
<feature type="compositionally biased region" description="Low complexity" evidence="1">
    <location>
        <begin position="280"/>
        <end position="295"/>
    </location>
</feature>